<keyword evidence="1" id="KW-0732">Signal</keyword>
<sequence>MLGNKADAAVSLCLVAMAEVLMWSLREVELRPFDGMQELHCLADCGSGVANPAPDGENAMLNVATAEGHILKQLLLDC</sequence>
<accession>A0AAD3XJ11</accession>
<dbReference type="AlphaFoldDB" id="A0AAD3XJ11"/>
<proteinExistence type="predicted"/>
<feature type="chain" id="PRO_5042158939" evidence="1">
    <location>
        <begin position="19"/>
        <end position="78"/>
    </location>
</feature>
<evidence type="ECO:0000313" key="3">
    <source>
        <dbReference type="Proteomes" id="UP001279734"/>
    </source>
</evidence>
<reference evidence="2" key="1">
    <citation type="submission" date="2023-05" db="EMBL/GenBank/DDBJ databases">
        <title>Nepenthes gracilis genome sequencing.</title>
        <authorList>
            <person name="Fukushima K."/>
        </authorList>
    </citation>
    <scope>NUCLEOTIDE SEQUENCE</scope>
    <source>
        <strain evidence="2">SING2019-196</strain>
    </source>
</reference>
<dbReference type="EMBL" id="BSYO01000006">
    <property type="protein sequence ID" value="GMH06210.1"/>
    <property type="molecule type" value="Genomic_DNA"/>
</dbReference>
<feature type="signal peptide" evidence="1">
    <location>
        <begin position="1"/>
        <end position="18"/>
    </location>
</feature>
<name>A0AAD3XJ11_NEPGR</name>
<protein>
    <submittedName>
        <fullName evidence="2">Uncharacterized protein</fullName>
    </submittedName>
</protein>
<evidence type="ECO:0000256" key="1">
    <source>
        <dbReference type="SAM" id="SignalP"/>
    </source>
</evidence>
<comment type="caution">
    <text evidence="2">The sequence shown here is derived from an EMBL/GenBank/DDBJ whole genome shotgun (WGS) entry which is preliminary data.</text>
</comment>
<dbReference type="Proteomes" id="UP001279734">
    <property type="component" value="Unassembled WGS sequence"/>
</dbReference>
<evidence type="ECO:0000313" key="2">
    <source>
        <dbReference type="EMBL" id="GMH06210.1"/>
    </source>
</evidence>
<organism evidence="2 3">
    <name type="scientific">Nepenthes gracilis</name>
    <name type="common">Slender pitcher plant</name>
    <dbReference type="NCBI Taxonomy" id="150966"/>
    <lineage>
        <taxon>Eukaryota</taxon>
        <taxon>Viridiplantae</taxon>
        <taxon>Streptophyta</taxon>
        <taxon>Embryophyta</taxon>
        <taxon>Tracheophyta</taxon>
        <taxon>Spermatophyta</taxon>
        <taxon>Magnoliopsida</taxon>
        <taxon>eudicotyledons</taxon>
        <taxon>Gunneridae</taxon>
        <taxon>Pentapetalae</taxon>
        <taxon>Caryophyllales</taxon>
        <taxon>Nepenthaceae</taxon>
        <taxon>Nepenthes</taxon>
    </lineage>
</organism>
<keyword evidence="3" id="KW-1185">Reference proteome</keyword>
<gene>
    <name evidence="2" type="ORF">Nepgr_008050</name>
</gene>